<dbReference type="GO" id="GO:0000183">
    <property type="term" value="P:rDNA heterochromatin formation"/>
    <property type="evidence" value="ECO:0007669"/>
    <property type="project" value="TreeGrafter"/>
</dbReference>
<keyword evidence="1" id="KW-0862">Zinc</keyword>
<evidence type="ECO:0000256" key="1">
    <source>
        <dbReference type="PROSITE-ProRule" id="PRU00094"/>
    </source>
</evidence>
<dbReference type="CDD" id="cd00202">
    <property type="entry name" value="ZnF_GATA"/>
    <property type="match status" value="1"/>
</dbReference>
<sequence length="1008" mass="106904">MSGPLAPNRIHSLPVRVSYYLPSTTSQSFSTLFSTPQQVYVHPNAAASKRDGEDEVWGSIYLKTVVLGVLMASPELHPSHPSTHDLSLYVLDPRETYLRRSRAGSSPYPSHLRRGARSSSPMSDMSSPNHLSSLAQHTAQLQEVWTGKGLVSWALDEPGQGKNLITGRLVRSLEFTRVNREQGMSALEALMAADLAGDEEEESWGIEISVGLKSGVAGPVGVGLHNQVSSVVAMDGGRPDALRRSSTASSSDNISKSRGAEPTSNQFARPYQSLPKRHDPIPPRRPQFPHAHSSSDGPQPLHPARVVSIGKPTPVRPTEARQSRSSQASGSGAKKRKSNTGRNQLGAIDPTADHLELRSTTPASVPPPTQIRRSATLPNNISSETSEPFPTDIPAGLFSRPESLTREQAQRLLASPAFLSMLEKLTGAPIDVAAAAKRARVGDDKEDGPASSSSSAPNKRAKTGHGGAGGHVRKGSVDEQTGESVSSGFVCWNCGRTKSAVWRTKVMENGKSVRVCNACGLYWNKMGAMRPPTLWGDVDDDPNYRPRKDKKTVAPRSSSGTLVPSSEPDTPAERIDKAHARSSEGFKRTLSAVVEQDAKRIASLRHKVPMPKSTLQQSTKPSPMTSPPRGSTSATKSLRNAKWNGDAIAGASSPGGWMEPMHQLASSSAHKADDFNPVTQNEMSAGTTRRLFGPGSITNTQKTPVPASDANIQTLDMPLSDDGNNLKPDTQVDWHTDLSAFFDVDGFSMPPAANPETTLASRTHGISPPAGPTDFHRALSSGARRRREAARHVGSSSSTSSAIRTGHVATDATTDEDDVLSQLFNRTSSVGMESSSPAPFDFSQLPPSSPPLSMVGSDHLPHSALLLSSPDNSPNGFSPMDMKSTPGKSRLRHSVSASAVEGMGGGGEQILDFEDIQRMLTNIASGGLAHAHGQSHVGGGQKGTPGSSHGHETHTPSYDMLHELFGKMSEGNVHGGNGESSVMASSAAEAEGVVGGDDIFALLEGGAF</sequence>
<name>A0AAW0Z385_9TREE</name>
<proteinExistence type="predicted"/>
<feature type="region of interest" description="Disordered" evidence="2">
    <location>
        <begin position="829"/>
        <end position="891"/>
    </location>
</feature>
<dbReference type="Gene3D" id="3.30.50.10">
    <property type="entry name" value="Erythroid Transcription Factor GATA-1, subunit A"/>
    <property type="match status" value="1"/>
</dbReference>
<dbReference type="PROSITE" id="PS50114">
    <property type="entry name" value="GATA_ZN_FINGER_2"/>
    <property type="match status" value="1"/>
</dbReference>
<dbReference type="Proteomes" id="UP001388673">
    <property type="component" value="Unassembled WGS sequence"/>
</dbReference>
<dbReference type="InterPro" id="IPR042403">
    <property type="entry name" value="Spt21/Ams2"/>
</dbReference>
<feature type="region of interest" description="Disordered" evidence="2">
    <location>
        <begin position="780"/>
        <end position="816"/>
    </location>
</feature>
<gene>
    <name evidence="4" type="ORF">IAR55_001859</name>
</gene>
<dbReference type="AlphaFoldDB" id="A0AAW0Z385"/>
<dbReference type="KEGG" id="kne:92179118"/>
<dbReference type="GeneID" id="92179118"/>
<evidence type="ECO:0000259" key="3">
    <source>
        <dbReference type="PROSITE" id="PS50114"/>
    </source>
</evidence>
<feature type="region of interest" description="Disordered" evidence="2">
    <location>
        <begin position="929"/>
        <end position="956"/>
    </location>
</feature>
<dbReference type="GO" id="GO:0006357">
    <property type="term" value="P:regulation of transcription by RNA polymerase II"/>
    <property type="evidence" value="ECO:0007669"/>
    <property type="project" value="TreeGrafter"/>
</dbReference>
<feature type="region of interest" description="Disordered" evidence="2">
    <location>
        <begin position="602"/>
        <end position="669"/>
    </location>
</feature>
<feature type="compositionally biased region" description="Polar residues" evidence="2">
    <location>
        <begin position="555"/>
        <end position="568"/>
    </location>
</feature>
<feature type="compositionally biased region" description="Polar residues" evidence="2">
    <location>
        <begin position="371"/>
        <end position="388"/>
    </location>
</feature>
<feature type="compositionally biased region" description="Low complexity" evidence="2">
    <location>
        <begin position="323"/>
        <end position="332"/>
    </location>
</feature>
<dbReference type="InterPro" id="IPR000679">
    <property type="entry name" value="Znf_GATA"/>
</dbReference>
<feature type="region of interest" description="Disordered" evidence="2">
    <location>
        <begin position="100"/>
        <end position="131"/>
    </location>
</feature>
<dbReference type="EMBL" id="JBCAWK010000003">
    <property type="protein sequence ID" value="KAK8864609.1"/>
    <property type="molecule type" value="Genomic_DNA"/>
</dbReference>
<feature type="compositionally biased region" description="Low complexity" evidence="2">
    <location>
        <begin position="862"/>
        <end position="871"/>
    </location>
</feature>
<comment type="caution">
    <text evidence="4">The sequence shown here is derived from an EMBL/GenBank/DDBJ whole genome shotgun (WGS) entry which is preliminary data.</text>
</comment>
<keyword evidence="5" id="KW-1185">Reference proteome</keyword>
<reference evidence="4 5" key="1">
    <citation type="journal article" date="2024" name="bioRxiv">
        <title>Comparative genomics of Cryptococcus and Kwoniella reveals pathogenesis evolution and contrasting karyotype dynamics via intercentromeric recombination or chromosome fusion.</title>
        <authorList>
            <person name="Coelho M.A."/>
            <person name="David-Palma M."/>
            <person name="Shea T."/>
            <person name="Bowers K."/>
            <person name="McGinley-Smith S."/>
            <person name="Mohammad A.W."/>
            <person name="Gnirke A."/>
            <person name="Yurkov A.M."/>
            <person name="Nowrousian M."/>
            <person name="Sun S."/>
            <person name="Cuomo C.A."/>
            <person name="Heitman J."/>
        </authorList>
    </citation>
    <scope>NUCLEOTIDE SEQUENCE [LARGE SCALE GENOMIC DNA]</scope>
    <source>
        <strain evidence="4 5">CBS 13917</strain>
    </source>
</reference>
<dbReference type="SMART" id="SM00401">
    <property type="entry name" value="ZnF_GATA"/>
    <property type="match status" value="1"/>
</dbReference>
<feature type="compositionally biased region" description="Low complexity" evidence="2">
    <location>
        <begin position="118"/>
        <end position="128"/>
    </location>
</feature>
<dbReference type="InterPro" id="IPR013088">
    <property type="entry name" value="Znf_NHR/GATA"/>
</dbReference>
<evidence type="ECO:0000313" key="5">
    <source>
        <dbReference type="Proteomes" id="UP001388673"/>
    </source>
</evidence>
<protein>
    <recommendedName>
        <fullName evidence="3">GATA-type domain-containing protein</fullName>
    </recommendedName>
</protein>
<dbReference type="GO" id="GO:0030466">
    <property type="term" value="P:silent mating-type cassette heterochromatin formation"/>
    <property type="evidence" value="ECO:0007669"/>
    <property type="project" value="TreeGrafter"/>
</dbReference>
<dbReference type="Pfam" id="PF00320">
    <property type="entry name" value="GATA"/>
    <property type="match status" value="1"/>
</dbReference>
<dbReference type="RefSeq" id="XP_066804905.1">
    <property type="nucleotide sequence ID" value="XM_066944982.1"/>
</dbReference>
<dbReference type="PANTHER" id="PTHR39147">
    <property type="entry name" value="PROTEIN SPT21"/>
    <property type="match status" value="1"/>
</dbReference>
<feature type="compositionally biased region" description="Polar residues" evidence="2">
    <location>
        <begin position="244"/>
        <end position="267"/>
    </location>
</feature>
<dbReference type="GO" id="GO:0008270">
    <property type="term" value="F:zinc ion binding"/>
    <property type="evidence" value="ECO:0007669"/>
    <property type="project" value="UniProtKB-KW"/>
</dbReference>
<feature type="compositionally biased region" description="Polar residues" evidence="2">
    <location>
        <begin position="613"/>
        <end position="638"/>
    </location>
</feature>
<evidence type="ECO:0000256" key="2">
    <source>
        <dbReference type="SAM" id="MobiDB-lite"/>
    </source>
</evidence>
<evidence type="ECO:0000313" key="4">
    <source>
        <dbReference type="EMBL" id="KAK8864609.1"/>
    </source>
</evidence>
<feature type="region of interest" description="Disordered" evidence="2">
    <location>
        <begin position="530"/>
        <end position="583"/>
    </location>
</feature>
<dbReference type="SUPFAM" id="SSF57716">
    <property type="entry name" value="Glucocorticoid receptor-like (DNA-binding domain)"/>
    <property type="match status" value="1"/>
</dbReference>
<dbReference type="PANTHER" id="PTHR39147:SF1">
    <property type="entry name" value="PROTEIN SPT21"/>
    <property type="match status" value="1"/>
</dbReference>
<dbReference type="PROSITE" id="PS00344">
    <property type="entry name" value="GATA_ZN_FINGER_1"/>
    <property type="match status" value="1"/>
</dbReference>
<feature type="domain" description="GATA-type" evidence="3">
    <location>
        <begin position="485"/>
        <end position="547"/>
    </location>
</feature>
<dbReference type="GO" id="GO:0043565">
    <property type="term" value="F:sequence-specific DNA binding"/>
    <property type="evidence" value="ECO:0007669"/>
    <property type="project" value="InterPro"/>
</dbReference>
<accession>A0AAW0Z385</accession>
<feature type="region of interest" description="Disordered" evidence="2">
    <location>
        <begin position="688"/>
        <end position="708"/>
    </location>
</feature>
<feature type="region of interest" description="Disordered" evidence="2">
    <location>
        <begin position="236"/>
        <end position="398"/>
    </location>
</feature>
<feature type="region of interest" description="Disordered" evidence="2">
    <location>
        <begin position="440"/>
        <end position="480"/>
    </location>
</feature>
<keyword evidence="1" id="KW-0863">Zinc-finger</keyword>
<organism evidence="4 5">
    <name type="scientific">Kwoniella newhampshirensis</name>
    <dbReference type="NCBI Taxonomy" id="1651941"/>
    <lineage>
        <taxon>Eukaryota</taxon>
        <taxon>Fungi</taxon>
        <taxon>Dikarya</taxon>
        <taxon>Basidiomycota</taxon>
        <taxon>Agaricomycotina</taxon>
        <taxon>Tremellomycetes</taxon>
        <taxon>Tremellales</taxon>
        <taxon>Cryptococcaceae</taxon>
        <taxon>Kwoniella</taxon>
    </lineage>
</organism>
<feature type="compositionally biased region" description="Basic and acidic residues" evidence="2">
    <location>
        <begin position="571"/>
        <end position="583"/>
    </location>
</feature>
<keyword evidence="1" id="KW-0479">Metal-binding</keyword>